<dbReference type="PANTHER" id="PTHR11803:SF58">
    <property type="entry name" value="PROTEIN HMF1-RELATED"/>
    <property type="match status" value="1"/>
</dbReference>
<dbReference type="OrthoDB" id="573013at2"/>
<name>A0A3S2WC41_9PROT</name>
<reference evidence="3" key="1">
    <citation type="submission" date="2019-01" db="EMBL/GenBank/DDBJ databases">
        <title>Gri0909 isolated from a small marine red alga.</title>
        <authorList>
            <person name="Kim J."/>
            <person name="Jeong S.E."/>
            <person name="Jeon C.O."/>
        </authorList>
    </citation>
    <scope>NUCLEOTIDE SEQUENCE [LARGE SCALE GENOMIC DNA]</scope>
    <source>
        <strain evidence="3">Gri0909</strain>
    </source>
</reference>
<dbReference type="PANTHER" id="PTHR11803">
    <property type="entry name" value="2-IMINOBUTANOATE/2-IMINOPROPANOATE DEAMINASE RIDA"/>
    <property type="match status" value="1"/>
</dbReference>
<comment type="similarity">
    <text evidence="1">Belongs to the RutC family.</text>
</comment>
<dbReference type="EMBL" id="SADE01000001">
    <property type="protein sequence ID" value="RVU39029.1"/>
    <property type="molecule type" value="Genomic_DNA"/>
</dbReference>
<sequence>MDTAIINPPALYDPAPNGYSHAVKVDSQATLVFISGQGGELLDGSLPEGFEAQVKQAYRNLLAVIEAAGGAPGDVIKLTTYPVGYDESKLATMTRTLMAAFGDHLPAQTLVPVHRLALEDMLFEVEAVLALPA</sequence>
<dbReference type="CDD" id="cd00448">
    <property type="entry name" value="YjgF_YER057c_UK114_family"/>
    <property type="match status" value="1"/>
</dbReference>
<proteinExistence type="inferred from homology"/>
<dbReference type="AlphaFoldDB" id="A0A3S2WC41"/>
<gene>
    <name evidence="2" type="ORF">EOI86_07165</name>
</gene>
<evidence type="ECO:0000256" key="1">
    <source>
        <dbReference type="ARBA" id="ARBA00010552"/>
    </source>
</evidence>
<evidence type="ECO:0000313" key="3">
    <source>
        <dbReference type="Proteomes" id="UP000287447"/>
    </source>
</evidence>
<dbReference type="Proteomes" id="UP000287447">
    <property type="component" value="Unassembled WGS sequence"/>
</dbReference>
<protein>
    <submittedName>
        <fullName evidence="2">RidA family protein</fullName>
    </submittedName>
</protein>
<dbReference type="Gene3D" id="3.30.1330.40">
    <property type="entry name" value="RutC-like"/>
    <property type="match status" value="1"/>
</dbReference>
<dbReference type="InterPro" id="IPR035959">
    <property type="entry name" value="RutC-like_sf"/>
</dbReference>
<organism evidence="2 3">
    <name type="scientific">Hwanghaeella grinnelliae</name>
    <dbReference type="NCBI Taxonomy" id="2500179"/>
    <lineage>
        <taxon>Bacteria</taxon>
        <taxon>Pseudomonadati</taxon>
        <taxon>Pseudomonadota</taxon>
        <taxon>Alphaproteobacteria</taxon>
        <taxon>Rhodospirillales</taxon>
        <taxon>Rhodospirillaceae</taxon>
        <taxon>Hwanghaeella</taxon>
    </lineage>
</organism>
<dbReference type="GO" id="GO:0005829">
    <property type="term" value="C:cytosol"/>
    <property type="evidence" value="ECO:0007669"/>
    <property type="project" value="TreeGrafter"/>
</dbReference>
<dbReference type="SUPFAM" id="SSF55298">
    <property type="entry name" value="YjgF-like"/>
    <property type="match status" value="1"/>
</dbReference>
<accession>A0A3S2WC41</accession>
<dbReference type="InterPro" id="IPR006175">
    <property type="entry name" value="YjgF/YER057c/UK114"/>
</dbReference>
<keyword evidence="3" id="KW-1185">Reference proteome</keyword>
<evidence type="ECO:0000313" key="2">
    <source>
        <dbReference type="EMBL" id="RVU39029.1"/>
    </source>
</evidence>
<dbReference type="Pfam" id="PF01042">
    <property type="entry name" value="Ribonuc_L-PSP"/>
    <property type="match status" value="1"/>
</dbReference>
<dbReference type="GO" id="GO:0019239">
    <property type="term" value="F:deaminase activity"/>
    <property type="evidence" value="ECO:0007669"/>
    <property type="project" value="TreeGrafter"/>
</dbReference>
<comment type="caution">
    <text evidence="2">The sequence shown here is derived from an EMBL/GenBank/DDBJ whole genome shotgun (WGS) entry which is preliminary data.</text>
</comment>
<dbReference type="RefSeq" id="WP_127764401.1">
    <property type="nucleotide sequence ID" value="NZ_SADE01000001.1"/>
</dbReference>